<dbReference type="InterPro" id="IPR026444">
    <property type="entry name" value="Secre_tail"/>
</dbReference>
<dbReference type="NCBIfam" id="TIGR04183">
    <property type="entry name" value="Por_Secre_tail"/>
    <property type="match status" value="1"/>
</dbReference>
<sequence>MALQSIRFHLLKTLLMLSKYFRLVLFLMMGMSYSHTYAQSNLQNLLDQMQDKEHGRTPYWIEHGNYYYFVSCQKAGPYNSALHGWASQYFLNKYDKNTLQRLDQKYLYGDTLNSDSITFGPYIALKDKMFYLFYTSQAQHGNTVSPYYYFYQRIDINFNTHVPEKRVEDSAKIDFVFSDCLKPMDNGNFFVGYRQIYNPALFPWRNHLILDSMGNTISNARVSGTALMRGFTPLGNHTYLVSGDYAAGSGSAPGSFGWCLVNDSMQTLDTFNDKYGAVQDPVALSYFFKPGTIVLPGGSLISASATRFAPGSLGDESNYPLIRKHTAASRYGIDKFVVSGPLDNTDTAHESIWMPVSVAYNPYDHTIYYASTTHHIFFTSCAENSDKGYLEVISLDTNLNIKWKKYFKTNSICSIVKGINQPYERSGIILTGYDFLSEDNNSIYDWTYYINDATESDTLPLAVTEPESAVKNNFKVYPNPANDIIQISVENAVLKSVTVYDITGRILLSKSLSKQKESINIGRFGKGIYLLKCEDRNGQAFMSKVMKE</sequence>
<organism evidence="2 3">
    <name type="scientific">Taibaiella lutea</name>
    <dbReference type="NCBI Taxonomy" id="2608001"/>
    <lineage>
        <taxon>Bacteria</taxon>
        <taxon>Pseudomonadati</taxon>
        <taxon>Bacteroidota</taxon>
        <taxon>Chitinophagia</taxon>
        <taxon>Chitinophagales</taxon>
        <taxon>Chitinophagaceae</taxon>
        <taxon>Taibaiella</taxon>
    </lineage>
</organism>
<evidence type="ECO:0000313" key="2">
    <source>
        <dbReference type="EMBL" id="KAA5533718.1"/>
    </source>
</evidence>
<protein>
    <submittedName>
        <fullName evidence="2">T9SS type A sorting domain-containing protein</fullName>
    </submittedName>
</protein>
<dbReference type="AlphaFoldDB" id="A0A5M6CEU5"/>
<dbReference type="EMBL" id="VWSH01000003">
    <property type="protein sequence ID" value="KAA5533718.1"/>
    <property type="molecule type" value="Genomic_DNA"/>
</dbReference>
<evidence type="ECO:0000313" key="3">
    <source>
        <dbReference type="Proteomes" id="UP000323632"/>
    </source>
</evidence>
<gene>
    <name evidence="2" type="ORF">F0919_14390</name>
</gene>
<dbReference type="Pfam" id="PF18962">
    <property type="entry name" value="Por_Secre_tail"/>
    <property type="match status" value="1"/>
</dbReference>
<reference evidence="2 3" key="1">
    <citation type="submission" date="2019-09" db="EMBL/GenBank/DDBJ databases">
        <title>Genome sequence and assembly of Taibaiella sp.</title>
        <authorList>
            <person name="Chhetri G."/>
        </authorList>
    </citation>
    <scope>NUCLEOTIDE SEQUENCE [LARGE SCALE GENOMIC DNA]</scope>
    <source>
        <strain evidence="2 3">KVB11</strain>
    </source>
</reference>
<evidence type="ECO:0000259" key="1">
    <source>
        <dbReference type="Pfam" id="PF18962"/>
    </source>
</evidence>
<accession>A0A5M6CEU5</accession>
<name>A0A5M6CEU5_9BACT</name>
<comment type="caution">
    <text evidence="2">The sequence shown here is derived from an EMBL/GenBank/DDBJ whole genome shotgun (WGS) entry which is preliminary data.</text>
</comment>
<feature type="domain" description="Secretion system C-terminal sorting" evidence="1">
    <location>
        <begin position="476"/>
        <end position="545"/>
    </location>
</feature>
<dbReference type="Proteomes" id="UP000323632">
    <property type="component" value="Unassembled WGS sequence"/>
</dbReference>
<keyword evidence="3" id="KW-1185">Reference proteome</keyword>
<proteinExistence type="predicted"/>